<feature type="non-terminal residue" evidence="16">
    <location>
        <position position="725"/>
    </location>
</feature>
<evidence type="ECO:0000256" key="7">
    <source>
        <dbReference type="ARBA" id="ARBA00023040"/>
    </source>
</evidence>
<keyword evidence="11" id="KW-0675">Receptor</keyword>
<dbReference type="GO" id="GO:0009982">
    <property type="term" value="F:pseudouridine synthase activity"/>
    <property type="evidence" value="ECO:0007669"/>
    <property type="project" value="InterPro"/>
</dbReference>
<keyword evidence="10" id="KW-1015">Disulfide bond</keyword>
<feature type="transmembrane region" description="Helical" evidence="14">
    <location>
        <begin position="634"/>
        <end position="659"/>
    </location>
</feature>
<feature type="transmembrane region" description="Helical" evidence="14">
    <location>
        <begin position="464"/>
        <end position="485"/>
    </location>
</feature>
<dbReference type="InterPro" id="IPR020095">
    <property type="entry name" value="PsdUridine_synth_TruA_C"/>
</dbReference>
<dbReference type="FunFam" id="1.20.1070.10:FF:000017">
    <property type="entry name" value="lysophosphatidic acid receptor 4"/>
    <property type="match status" value="1"/>
</dbReference>
<dbReference type="Proteomes" id="UP000736164">
    <property type="component" value="Unassembled WGS sequence"/>
</dbReference>
<dbReference type="CDD" id="cd02570">
    <property type="entry name" value="PseudoU_synth_EcTruA"/>
    <property type="match status" value="1"/>
</dbReference>
<dbReference type="Gene3D" id="3.30.70.580">
    <property type="entry name" value="Pseudouridine synthase I, catalytic domain, N-terminal subdomain"/>
    <property type="match status" value="1"/>
</dbReference>
<dbReference type="GO" id="GO:0003723">
    <property type="term" value="F:RNA binding"/>
    <property type="evidence" value="ECO:0007669"/>
    <property type="project" value="InterPro"/>
</dbReference>
<dbReference type="PRINTS" id="PR00237">
    <property type="entry name" value="GPCRRHODOPSN"/>
</dbReference>
<feature type="transmembrane region" description="Helical" evidence="14">
    <location>
        <begin position="592"/>
        <end position="613"/>
    </location>
</feature>
<comment type="caution">
    <text evidence="16">The sequence shown here is derived from an EMBL/GenBank/DDBJ whole genome shotgun (WGS) entry which is preliminary data.</text>
</comment>
<organism evidence="16 17">
    <name type="scientific">Atractosteus spatula</name>
    <name type="common">Alligator gar</name>
    <name type="synonym">Lepisosteus spatula</name>
    <dbReference type="NCBI Taxonomy" id="7917"/>
    <lineage>
        <taxon>Eukaryota</taxon>
        <taxon>Metazoa</taxon>
        <taxon>Chordata</taxon>
        <taxon>Craniata</taxon>
        <taxon>Vertebrata</taxon>
        <taxon>Euteleostomi</taxon>
        <taxon>Actinopterygii</taxon>
        <taxon>Neopterygii</taxon>
        <taxon>Holostei</taxon>
        <taxon>Semionotiformes</taxon>
        <taxon>Lepisosteidae</taxon>
        <taxon>Atractosteus</taxon>
    </lineage>
</organism>
<dbReference type="EMBL" id="JAAWVO010040787">
    <property type="protein sequence ID" value="MBN3318683.1"/>
    <property type="molecule type" value="Genomic_DNA"/>
</dbReference>
<evidence type="ECO:0000256" key="11">
    <source>
        <dbReference type="ARBA" id="ARBA00023170"/>
    </source>
</evidence>
<dbReference type="GO" id="GO:0008033">
    <property type="term" value="P:tRNA processing"/>
    <property type="evidence" value="ECO:0007669"/>
    <property type="project" value="UniProtKB-KW"/>
</dbReference>
<evidence type="ECO:0000256" key="1">
    <source>
        <dbReference type="ARBA" id="ARBA00004141"/>
    </source>
</evidence>
<keyword evidence="12" id="KW-0807">Transducer</keyword>
<evidence type="ECO:0000313" key="17">
    <source>
        <dbReference type="Proteomes" id="UP000736164"/>
    </source>
</evidence>
<evidence type="ECO:0000256" key="9">
    <source>
        <dbReference type="ARBA" id="ARBA00023136"/>
    </source>
</evidence>
<dbReference type="InterPro" id="IPR020094">
    <property type="entry name" value="TruA/RsuA/RluB/E/F_N"/>
</dbReference>
<evidence type="ECO:0000313" key="16">
    <source>
        <dbReference type="EMBL" id="MBN3318683.1"/>
    </source>
</evidence>
<dbReference type="PRINTS" id="PR01157">
    <property type="entry name" value="P2YPURNOCPTR"/>
</dbReference>
<dbReference type="Gene3D" id="3.30.70.660">
    <property type="entry name" value="Pseudouridine synthase I, catalytic domain, C-terminal subdomain"/>
    <property type="match status" value="2"/>
</dbReference>
<dbReference type="InterPro" id="IPR020097">
    <property type="entry name" value="PsdUridine_synth_TruA_a/b_dom"/>
</dbReference>
<feature type="non-terminal residue" evidence="16">
    <location>
        <position position="1"/>
    </location>
</feature>
<dbReference type="GO" id="GO:0001522">
    <property type="term" value="P:pseudouridine synthesis"/>
    <property type="evidence" value="ECO:0007669"/>
    <property type="project" value="InterPro"/>
</dbReference>
<evidence type="ECO:0000256" key="10">
    <source>
        <dbReference type="ARBA" id="ARBA00023157"/>
    </source>
</evidence>
<dbReference type="InterPro" id="IPR001406">
    <property type="entry name" value="PsdUridine_synth_TruA"/>
</dbReference>
<dbReference type="SUPFAM" id="SSF55120">
    <property type="entry name" value="Pseudouridine synthase"/>
    <property type="match status" value="2"/>
</dbReference>
<keyword evidence="17" id="KW-1185">Reference proteome</keyword>
<keyword evidence="6 14" id="KW-1133">Transmembrane helix</keyword>
<dbReference type="AlphaFoldDB" id="A0A8J7TCE9"/>
<evidence type="ECO:0000256" key="4">
    <source>
        <dbReference type="ARBA" id="ARBA00022694"/>
    </source>
</evidence>
<feature type="transmembrane region" description="Helical" evidence="14">
    <location>
        <begin position="505"/>
        <end position="522"/>
    </location>
</feature>
<evidence type="ECO:0000256" key="8">
    <source>
        <dbReference type="ARBA" id="ARBA00023130"/>
    </source>
</evidence>
<keyword evidence="13" id="KW-0413">Isomerase</keyword>
<dbReference type="GO" id="GO:0016020">
    <property type="term" value="C:membrane"/>
    <property type="evidence" value="ECO:0007669"/>
    <property type="project" value="UniProtKB-SubCell"/>
</dbReference>
<dbReference type="Gene3D" id="1.20.1070.10">
    <property type="entry name" value="Rhodopsin 7-helix transmembrane proteins"/>
    <property type="match status" value="1"/>
</dbReference>
<evidence type="ECO:0000259" key="15">
    <source>
        <dbReference type="PROSITE" id="PS50262"/>
    </source>
</evidence>
<dbReference type="SUPFAM" id="SSF81321">
    <property type="entry name" value="Family A G protein-coupled receptor-like"/>
    <property type="match status" value="1"/>
</dbReference>
<evidence type="ECO:0000256" key="2">
    <source>
        <dbReference type="ARBA" id="ARBA00009375"/>
    </source>
</evidence>
<evidence type="ECO:0000256" key="14">
    <source>
        <dbReference type="SAM" id="Phobius"/>
    </source>
</evidence>
<feature type="domain" description="G-protein coupled receptors family 1 profile" evidence="15">
    <location>
        <begin position="443"/>
        <end position="695"/>
    </location>
</feature>
<keyword evidence="8" id="KW-1064">Adaptive immunity</keyword>
<dbReference type="CDD" id="cd14982">
    <property type="entry name" value="7tmA_purinoceptor-like"/>
    <property type="match status" value="1"/>
</dbReference>
<evidence type="ECO:0000256" key="3">
    <source>
        <dbReference type="ARBA" id="ARBA00022692"/>
    </source>
</evidence>
<dbReference type="Pfam" id="PF01416">
    <property type="entry name" value="PseudoU_synth_1"/>
    <property type="match status" value="2"/>
</dbReference>
<dbReference type="Pfam" id="PF00001">
    <property type="entry name" value="7tm_1"/>
    <property type="match status" value="1"/>
</dbReference>
<protein>
    <submittedName>
        <fullName evidence="16">PUSL1 protein</fullName>
    </submittedName>
</protein>
<dbReference type="InterPro" id="IPR017452">
    <property type="entry name" value="GPCR_Rhodpsn_7TM"/>
</dbReference>
<dbReference type="GO" id="GO:0008142">
    <property type="term" value="F:oxysterol binding"/>
    <property type="evidence" value="ECO:0007669"/>
    <property type="project" value="InterPro"/>
</dbReference>
<sequence>MRVKGEPLVLHIQQTASSRQSLIYCAVRSGGTLQLCCLPPPDESADSPARRSLLSPRECARPEEAEVGTETFSNKTCIQDHHTDGLILAWLPTDITKADAFLKILEAPPKRRLSDCTPVWETLTHPCPDASALPFALRDAVQKLKPVNEASVYVSSRTDSGVHALCNTAHVDIQRKENKPPFSGQVLTEALNYHLKPEPISIIKSSIVPPLFHARFNAKSRTYIYRLVTGLRNYSQLPVFEKDLGWLVQENQLNVEAMQEAARLFLGTHNFSTFRALNSETPYKSPVKTMLLADIAAGHSFFAQHHLNRNMQYLELTFKSKSFLYKQVRAAKPSEKTPITLPTDTIVRRMTGALVAVGQGRLTLPRLQELLEAQDSLAFPRNMSAPPQGLFLKEVEYDDSARVFILWSAASRLRPASLRRCHSSPIYLFPVVYSLVFVFGLMANLVALYIFVFKIRNRSCSDVYIINLAAVDAIFVCILPCRIHYHLNQNRWVFGELACRITGTLYFTNIYVSIAFLTCICVDRYVATVHPHTYLRLRKTRYTLLVSSFVWAAAITTMSCLVLSGPGDVGMGHNGSCFENFSEDAWENRMTAYNVCALVFGSVIPFAIIMVCYPLVARRIARIRTATSHRALRVIYAILAIALVCFLPHHVTHLLHLLVRRNVIQDCGLSDAIFKMRRVTMAMLSCNSCLDPIVYYFSTPKCKWSFVKWFRPSRAGRVYTIYRVD</sequence>
<dbReference type="PROSITE" id="PS50262">
    <property type="entry name" value="G_PROTEIN_RECEP_F1_2"/>
    <property type="match status" value="1"/>
</dbReference>
<proteinExistence type="inferred from homology"/>
<keyword evidence="3 14" id="KW-0812">Transmembrane</keyword>
<keyword evidence="5" id="KW-0391">Immunity</keyword>
<dbReference type="InterPro" id="IPR047160">
    <property type="entry name" value="GP183-like"/>
</dbReference>
<dbReference type="GO" id="GO:0002250">
    <property type="term" value="P:adaptive immune response"/>
    <property type="evidence" value="ECO:0007669"/>
    <property type="project" value="UniProtKB-KW"/>
</dbReference>
<dbReference type="PANTHER" id="PTHR24237">
    <property type="entry name" value="G-PROTEIN COUPLED RECEPTOR"/>
    <property type="match status" value="1"/>
</dbReference>
<dbReference type="InterPro" id="IPR020103">
    <property type="entry name" value="PsdUridine_synth_cat_dom_sf"/>
</dbReference>
<evidence type="ECO:0000256" key="5">
    <source>
        <dbReference type="ARBA" id="ARBA00022859"/>
    </source>
</evidence>
<evidence type="ECO:0000256" key="6">
    <source>
        <dbReference type="ARBA" id="ARBA00022989"/>
    </source>
</evidence>
<keyword evidence="4" id="KW-0819">tRNA processing</keyword>
<accession>A0A8J7TCE9</accession>
<evidence type="ECO:0000256" key="13">
    <source>
        <dbReference type="ARBA" id="ARBA00023235"/>
    </source>
</evidence>
<dbReference type="InterPro" id="IPR000276">
    <property type="entry name" value="GPCR_Rhodpsn"/>
</dbReference>
<dbReference type="PANTHER" id="PTHR24237:SF37">
    <property type="entry name" value="COAGULATION FACTOR II (THROMBIN) RECEPTOR-LIKE 2-RELATED"/>
    <property type="match status" value="1"/>
</dbReference>
<dbReference type="GO" id="GO:0004930">
    <property type="term" value="F:G protein-coupled receptor activity"/>
    <property type="evidence" value="ECO:0007669"/>
    <property type="project" value="UniProtKB-KW"/>
</dbReference>
<feature type="transmembrane region" description="Helical" evidence="14">
    <location>
        <begin position="427"/>
        <end position="452"/>
    </location>
</feature>
<comment type="subcellular location">
    <subcellularLocation>
        <location evidence="1">Membrane</location>
        <topology evidence="1">Multi-pass membrane protein</topology>
    </subcellularLocation>
</comment>
<evidence type="ECO:0000256" key="12">
    <source>
        <dbReference type="ARBA" id="ARBA00023224"/>
    </source>
</evidence>
<keyword evidence="7" id="KW-0297">G-protein coupled receptor</keyword>
<name>A0A8J7TCE9_ATRSP</name>
<comment type="similarity">
    <text evidence="2">Belongs to the tRNA pseudouridine synthase TruA family.</text>
</comment>
<feature type="transmembrane region" description="Helical" evidence="14">
    <location>
        <begin position="542"/>
        <end position="564"/>
    </location>
</feature>
<reference evidence="16" key="1">
    <citation type="journal article" date="2021" name="Cell">
        <title>Tracing the genetic footprints of vertebrate landing in non-teleost ray-finned fishes.</title>
        <authorList>
            <person name="Bi X."/>
            <person name="Wang K."/>
            <person name="Yang L."/>
            <person name="Pan H."/>
            <person name="Jiang H."/>
            <person name="Wei Q."/>
            <person name="Fang M."/>
            <person name="Yu H."/>
            <person name="Zhu C."/>
            <person name="Cai Y."/>
            <person name="He Y."/>
            <person name="Gan X."/>
            <person name="Zeng H."/>
            <person name="Yu D."/>
            <person name="Zhu Y."/>
            <person name="Jiang H."/>
            <person name="Qiu Q."/>
            <person name="Yang H."/>
            <person name="Zhang Y.E."/>
            <person name="Wang W."/>
            <person name="Zhu M."/>
            <person name="He S."/>
            <person name="Zhang G."/>
        </authorList>
    </citation>
    <scope>NUCLEOTIDE SEQUENCE</scope>
    <source>
        <strain evidence="16">Allg_001</strain>
    </source>
</reference>
<keyword evidence="9 14" id="KW-0472">Membrane</keyword>
<gene>
    <name evidence="16" type="primary">Pusl1</name>
    <name evidence="16" type="ORF">GTO95_0010356</name>
</gene>